<dbReference type="Gene3D" id="1.10.1200.10">
    <property type="entry name" value="ACP-like"/>
    <property type="match status" value="1"/>
</dbReference>
<gene>
    <name evidence="9" type="ORF">YC6258_02767</name>
</gene>
<dbReference type="SUPFAM" id="SSF47336">
    <property type="entry name" value="ACP-like"/>
    <property type="match status" value="1"/>
</dbReference>
<dbReference type="PRINTS" id="PR01398">
    <property type="entry name" value="ISCHRISMTASE"/>
</dbReference>
<dbReference type="Gene3D" id="3.40.50.850">
    <property type="entry name" value="Isochorismatase-like"/>
    <property type="match status" value="1"/>
</dbReference>
<reference evidence="9 10" key="1">
    <citation type="submission" date="2014-01" db="EMBL/GenBank/DDBJ databases">
        <title>Full genme sequencing of cellulolytic bacterium Gynuella sunshinyii YC6258T gen. nov., sp. nov.</title>
        <authorList>
            <person name="Khan H."/>
            <person name="Chung E.J."/>
            <person name="Chung Y.R."/>
        </authorList>
    </citation>
    <scope>NUCLEOTIDE SEQUENCE [LARGE SCALE GENOMIC DNA]</scope>
    <source>
        <strain evidence="9 10">YC6258</strain>
    </source>
</reference>
<dbReference type="Pfam" id="PF00857">
    <property type="entry name" value="Isochorismatase"/>
    <property type="match status" value="1"/>
</dbReference>
<dbReference type="InterPro" id="IPR016291">
    <property type="entry name" value="Isochorismatase"/>
</dbReference>
<dbReference type="PANTHER" id="PTHR43540:SF3">
    <property type="entry name" value="ENTEROBACTIN SYNTHASE COMPONENT B"/>
    <property type="match status" value="1"/>
</dbReference>
<comment type="catalytic activity">
    <reaction evidence="6">
        <text>isochorismate + H2O = (2S,3S)-2,3-dihydroxy-2,3-dihydrobenzoate + pyruvate</text>
        <dbReference type="Rhea" id="RHEA:11112"/>
        <dbReference type="ChEBI" id="CHEBI:15361"/>
        <dbReference type="ChEBI" id="CHEBI:15377"/>
        <dbReference type="ChEBI" id="CHEBI:29780"/>
        <dbReference type="ChEBI" id="CHEBI:58764"/>
        <dbReference type="EC" id="3.3.2.1"/>
    </reaction>
</comment>
<evidence type="ECO:0000256" key="5">
    <source>
        <dbReference type="ARBA" id="ARBA00022801"/>
    </source>
</evidence>
<dbReference type="FunFam" id="3.40.50.850:FF:000002">
    <property type="entry name" value="Vibriobactin-specific isochorismatase"/>
    <property type="match status" value="1"/>
</dbReference>
<sequence length="290" mass="32745">MSIPSLTDYSMPTTESLPANKVNWSLEPAKAVLLIHDMQDYFLKFYPHDSRLIRQLIENIDTLKTFCRQHEIPVVYTAQPDNQSPRDRALLNDMWGAGVNDHAGLKKICAALTPDSHDTVLVKWRYSAFQRSILENMMKELGRDQLIICGIYGHIGCMITAVDAFMRDIKPFMVADAIADFSEQDHRMALNYVATRAGTVISTTAIVESGEKRSQLTLAQLKAQLLSAIDENEDDFDADENLVDYGLDSVQMMSMVNDWRKQGIEINFAELAKNPSLNAWWKLIGEKQAG</sequence>
<keyword evidence="4 7" id="KW-0597">Phosphoprotein</keyword>
<dbReference type="InterPro" id="IPR009081">
    <property type="entry name" value="PP-bd_ACP"/>
</dbReference>
<dbReference type="InterPro" id="IPR000868">
    <property type="entry name" value="Isochorismatase-like_dom"/>
</dbReference>
<feature type="modified residue" description="O-(pantetheine 4'-phosphoryl)serine" evidence="7">
    <location>
        <position position="249"/>
    </location>
</feature>
<dbReference type="InterPro" id="IPR050272">
    <property type="entry name" value="Isochorismatase-like_hydrls"/>
</dbReference>
<keyword evidence="10" id="KW-1185">Reference proteome</keyword>
<comment type="pathway">
    <text evidence="1">Siderophore biosynthesis.</text>
</comment>
<evidence type="ECO:0000256" key="2">
    <source>
        <dbReference type="ARBA" id="ARBA00012100"/>
    </source>
</evidence>
<evidence type="ECO:0000313" key="10">
    <source>
        <dbReference type="Proteomes" id="UP000032266"/>
    </source>
</evidence>
<dbReference type="EC" id="3.3.2.1" evidence="2"/>
<feature type="domain" description="Carrier" evidence="8">
    <location>
        <begin position="213"/>
        <end position="288"/>
    </location>
</feature>
<keyword evidence="3 7" id="KW-0596">Phosphopantetheine</keyword>
<organism evidence="9 10">
    <name type="scientific">Gynuella sunshinyii YC6258</name>
    <dbReference type="NCBI Taxonomy" id="1445510"/>
    <lineage>
        <taxon>Bacteria</taxon>
        <taxon>Pseudomonadati</taxon>
        <taxon>Pseudomonadota</taxon>
        <taxon>Gammaproteobacteria</taxon>
        <taxon>Oceanospirillales</taxon>
        <taxon>Saccharospirillaceae</taxon>
        <taxon>Gynuella</taxon>
    </lineage>
</organism>
<dbReference type="STRING" id="1445510.YC6258_02767"/>
<dbReference type="AlphaFoldDB" id="A0A0C5V5U2"/>
<keyword evidence="5 9" id="KW-0378">Hydrolase</keyword>
<name>A0A0C5V5U2_9GAMM</name>
<evidence type="ECO:0000256" key="1">
    <source>
        <dbReference type="ARBA" id="ARBA00004924"/>
    </source>
</evidence>
<dbReference type="InterPro" id="IPR036380">
    <property type="entry name" value="Isochorismatase-like_sf"/>
</dbReference>
<dbReference type="PANTHER" id="PTHR43540">
    <property type="entry name" value="PEROXYUREIDOACRYLATE/UREIDOACRYLATE AMIDOHYDROLASE-RELATED"/>
    <property type="match status" value="1"/>
</dbReference>
<evidence type="ECO:0000256" key="3">
    <source>
        <dbReference type="ARBA" id="ARBA00022450"/>
    </source>
</evidence>
<dbReference type="InterPro" id="IPR036736">
    <property type="entry name" value="ACP-like_sf"/>
</dbReference>
<dbReference type="SUPFAM" id="SSF52499">
    <property type="entry name" value="Isochorismatase-like hydrolases"/>
    <property type="match status" value="1"/>
</dbReference>
<dbReference type="EMBL" id="CP007142">
    <property type="protein sequence ID" value="AJQ94805.1"/>
    <property type="molecule type" value="Genomic_DNA"/>
</dbReference>
<dbReference type="KEGG" id="gsn:YC6258_02767"/>
<evidence type="ECO:0000256" key="4">
    <source>
        <dbReference type="ARBA" id="ARBA00022553"/>
    </source>
</evidence>
<evidence type="ECO:0000259" key="8">
    <source>
        <dbReference type="PROSITE" id="PS50075"/>
    </source>
</evidence>
<comment type="cofactor">
    <cofactor evidence="7">
        <name>pantetheine 4'-phosphate</name>
        <dbReference type="ChEBI" id="CHEBI:47942"/>
    </cofactor>
    <text evidence="7">Binds 1 phosphopantetheine covalently.</text>
</comment>
<dbReference type="Pfam" id="PF00550">
    <property type="entry name" value="PP-binding"/>
    <property type="match status" value="1"/>
</dbReference>
<proteinExistence type="predicted"/>
<evidence type="ECO:0000256" key="7">
    <source>
        <dbReference type="PIRSR" id="PIRSR001111-50"/>
    </source>
</evidence>
<dbReference type="HOGENOM" id="CLU_068979_2_0_6"/>
<dbReference type="GO" id="GO:0008908">
    <property type="term" value="F:isochorismatase activity"/>
    <property type="evidence" value="ECO:0007669"/>
    <property type="project" value="UniProtKB-EC"/>
</dbReference>
<evidence type="ECO:0000256" key="6">
    <source>
        <dbReference type="ARBA" id="ARBA00048590"/>
    </source>
</evidence>
<dbReference type="OrthoDB" id="5794853at2"/>
<evidence type="ECO:0000313" key="9">
    <source>
        <dbReference type="EMBL" id="AJQ94805.1"/>
    </source>
</evidence>
<dbReference type="Proteomes" id="UP000032266">
    <property type="component" value="Chromosome"/>
</dbReference>
<accession>A0A0C5V5U2</accession>
<dbReference type="RefSeq" id="WP_044617259.1">
    <property type="nucleotide sequence ID" value="NZ_CP007142.1"/>
</dbReference>
<protein>
    <recommendedName>
        <fullName evidence="2">isochorismatase</fullName>
        <ecNumber evidence="2">3.3.2.1</ecNumber>
    </recommendedName>
</protein>
<dbReference type="PROSITE" id="PS50075">
    <property type="entry name" value="CARRIER"/>
    <property type="match status" value="1"/>
</dbReference>
<dbReference type="PIRSF" id="PIRSF001111">
    <property type="entry name" value="Isochorismatase"/>
    <property type="match status" value="1"/>
</dbReference>
<dbReference type="PATRIC" id="fig|1445510.3.peg.2724"/>